<dbReference type="RefSeq" id="WP_166319293.1">
    <property type="nucleotide sequence ID" value="NZ_CP049866.1"/>
</dbReference>
<sequence>MSHFQVVEVTYVDGSVERVPAENVVSLSGQRSDTAYLISLAVGVPAVVLMVLLAFDDTYGAALGAGTLVLAMSSALGCAFAVAGLRSQTRRFRVAALVLTLVPAGVMVAYVGFLIAFVVLVLGSGNPNS</sequence>
<accession>A0A6G7YH90</accession>
<reference evidence="2 3" key="1">
    <citation type="submission" date="2020-03" db="EMBL/GenBank/DDBJ databases">
        <title>Nocardioides sp. nov., isolated from fish.</title>
        <authorList>
            <person name="Hyun D.-W."/>
            <person name="Bae J.-W."/>
        </authorList>
    </citation>
    <scope>NUCLEOTIDE SEQUENCE [LARGE SCALE GENOMIC DNA]</scope>
    <source>
        <strain evidence="2 3">HDW12A</strain>
    </source>
</reference>
<organism evidence="2 3">
    <name type="scientific">Nocardioides piscis</name>
    <dbReference type="NCBI Taxonomy" id="2714938"/>
    <lineage>
        <taxon>Bacteria</taxon>
        <taxon>Bacillati</taxon>
        <taxon>Actinomycetota</taxon>
        <taxon>Actinomycetes</taxon>
        <taxon>Propionibacteriales</taxon>
        <taxon>Nocardioidaceae</taxon>
        <taxon>Nocardioides</taxon>
    </lineage>
</organism>
<evidence type="ECO:0000256" key="1">
    <source>
        <dbReference type="SAM" id="Phobius"/>
    </source>
</evidence>
<keyword evidence="1" id="KW-0472">Membrane</keyword>
<dbReference type="EMBL" id="CP049866">
    <property type="protein sequence ID" value="QIK76140.1"/>
    <property type="molecule type" value="Genomic_DNA"/>
</dbReference>
<feature type="transmembrane region" description="Helical" evidence="1">
    <location>
        <begin position="61"/>
        <end position="82"/>
    </location>
</feature>
<name>A0A6G7YH90_9ACTN</name>
<dbReference type="KEGG" id="npi:G7071_12580"/>
<evidence type="ECO:0000313" key="3">
    <source>
        <dbReference type="Proteomes" id="UP000502035"/>
    </source>
</evidence>
<feature type="transmembrane region" description="Helical" evidence="1">
    <location>
        <begin position="94"/>
        <end position="122"/>
    </location>
</feature>
<keyword evidence="1" id="KW-1133">Transmembrane helix</keyword>
<keyword evidence="3" id="KW-1185">Reference proteome</keyword>
<protein>
    <submittedName>
        <fullName evidence="2">Uncharacterized protein</fullName>
    </submittedName>
</protein>
<gene>
    <name evidence="2" type="ORF">G7071_12580</name>
</gene>
<dbReference type="AlphaFoldDB" id="A0A6G7YH90"/>
<dbReference type="Proteomes" id="UP000502035">
    <property type="component" value="Chromosome"/>
</dbReference>
<evidence type="ECO:0000313" key="2">
    <source>
        <dbReference type="EMBL" id="QIK76140.1"/>
    </source>
</evidence>
<feature type="transmembrane region" description="Helical" evidence="1">
    <location>
        <begin position="35"/>
        <end position="55"/>
    </location>
</feature>
<proteinExistence type="predicted"/>
<keyword evidence="1" id="KW-0812">Transmembrane</keyword>